<sequence>MDNIEITQPKLEFWKKNIHLKTVDVINYATQGIGLDLNNDRQNIIERCIDDLVNEEASRFIPTPENIRTKDKYISIIYQGEGKQHYDNKEHDECWIKYTKAIAYALPDSLELTWAYLNRSGALFKASMFDDCLKDLDRLKHMKIFPDDAKLLAHVRALKSHKIIADREFSLSLRRANNNEAADQVDKDRILSLKLNYEILPVILERNNPEVSSLSDSTQLNYSREYGRHIIAKEDIQVGEVIGVEYAYASNIVQDLKYNFCGYCKKQSWSSIPCNNCAHVVYCSENCKINADNDYHRVECKIIPYLLAFGIKDKYLLALRIAIMGMLEGPDKIPTIEDLLSFAPRTRGFMNGRLRPDVHTSVAFMQTSISINLIDQECVSLADCFIMSYFLLIHMDSLPSGHDGDLQDLKSRKEFMNVVELIDKSVRVLMNNGHEVLMPQTDDINQQIHMGSALIVPFSLFNHSCQPMVIISRHGDQFIMKASCPIKKGQQIFTNYGVTWYCHDKQTRQEFLSFYNFTCKCDACCGDWIFHDKKIVDNNKINNEIFQTLDDLANVVEECQLLNKSLHYLTENNSIIKPDELEVYSVILNESYKFSNINSPQAVKLLYLLSNFVELTQVAFIRLYH</sequence>
<dbReference type="GO" id="GO:0008757">
    <property type="term" value="F:S-adenosylmethionine-dependent methyltransferase activity"/>
    <property type="evidence" value="ECO:0007669"/>
    <property type="project" value="UniProtKB-ARBA"/>
</dbReference>
<dbReference type="InterPro" id="IPR002893">
    <property type="entry name" value="Znf_MYND"/>
</dbReference>
<evidence type="ECO:0000256" key="2">
    <source>
        <dbReference type="ARBA" id="ARBA00022679"/>
    </source>
</evidence>
<evidence type="ECO:0000256" key="5">
    <source>
        <dbReference type="ARBA" id="ARBA00022771"/>
    </source>
</evidence>
<evidence type="ECO:0000259" key="9">
    <source>
        <dbReference type="PROSITE" id="PS50865"/>
    </source>
</evidence>
<dbReference type="Pfam" id="PF01753">
    <property type="entry name" value="zf-MYND"/>
    <property type="match status" value="1"/>
</dbReference>
<dbReference type="PANTHER" id="PTHR46165">
    <property type="entry name" value="SET AND MYND DOMAIN-CONTAINING PROTEIN 4"/>
    <property type="match status" value="1"/>
</dbReference>
<dbReference type="PROSITE" id="PS01360">
    <property type="entry name" value="ZF_MYND_1"/>
    <property type="match status" value="1"/>
</dbReference>
<dbReference type="AlphaFoldDB" id="A0A834XP21"/>
<comment type="caution">
    <text evidence="10">The sequence shown here is derived from an EMBL/GenBank/DDBJ whole genome shotgun (WGS) entry which is preliminary data.</text>
</comment>
<dbReference type="PANTHER" id="PTHR46165:SF6">
    <property type="entry name" value="SET AND MYND DOMAIN-CONTAINING PROTEIN 4-LIKE PROTEIN"/>
    <property type="match status" value="1"/>
</dbReference>
<dbReference type="EMBL" id="JACMRX010000006">
    <property type="protein sequence ID" value="KAF7988261.1"/>
    <property type="molecule type" value="Genomic_DNA"/>
</dbReference>
<accession>A0A834XP21</accession>
<keyword evidence="11" id="KW-1185">Reference proteome</keyword>
<feature type="domain" description="MYND-type" evidence="9">
    <location>
        <begin position="261"/>
        <end position="300"/>
    </location>
</feature>
<dbReference type="GO" id="GO:0008170">
    <property type="term" value="F:N-methyltransferase activity"/>
    <property type="evidence" value="ECO:0007669"/>
    <property type="project" value="UniProtKB-ARBA"/>
</dbReference>
<dbReference type="GO" id="GO:0005634">
    <property type="term" value="C:nucleus"/>
    <property type="evidence" value="ECO:0007669"/>
    <property type="project" value="TreeGrafter"/>
</dbReference>
<organism evidence="10 11">
    <name type="scientific">Aphidius gifuensis</name>
    <name type="common">Parasitoid wasp</name>
    <dbReference type="NCBI Taxonomy" id="684658"/>
    <lineage>
        <taxon>Eukaryota</taxon>
        <taxon>Metazoa</taxon>
        <taxon>Ecdysozoa</taxon>
        <taxon>Arthropoda</taxon>
        <taxon>Hexapoda</taxon>
        <taxon>Insecta</taxon>
        <taxon>Pterygota</taxon>
        <taxon>Neoptera</taxon>
        <taxon>Endopterygota</taxon>
        <taxon>Hymenoptera</taxon>
        <taxon>Apocrita</taxon>
        <taxon>Ichneumonoidea</taxon>
        <taxon>Braconidae</taxon>
        <taxon>Aphidiinae</taxon>
        <taxon>Aphidius</taxon>
    </lineage>
</organism>
<keyword evidence="4" id="KW-0479">Metal-binding</keyword>
<evidence type="ECO:0000256" key="1">
    <source>
        <dbReference type="ARBA" id="ARBA00022603"/>
    </source>
</evidence>
<evidence type="ECO:0000256" key="6">
    <source>
        <dbReference type="ARBA" id="ARBA00022833"/>
    </source>
</evidence>
<keyword evidence="5 7" id="KW-0863">Zinc-finger</keyword>
<reference evidence="10 11" key="1">
    <citation type="submission" date="2020-08" db="EMBL/GenBank/DDBJ databases">
        <title>Aphidius gifuensis genome sequencing and assembly.</title>
        <authorList>
            <person name="Du Z."/>
        </authorList>
    </citation>
    <scope>NUCLEOTIDE SEQUENCE [LARGE SCALE GENOMIC DNA]</scope>
    <source>
        <strain evidence="10">YNYX2018</strain>
        <tissue evidence="10">Adults</tissue>
    </source>
</reference>
<evidence type="ECO:0000313" key="11">
    <source>
        <dbReference type="Proteomes" id="UP000639338"/>
    </source>
</evidence>
<dbReference type="GO" id="GO:0008276">
    <property type="term" value="F:protein methyltransferase activity"/>
    <property type="evidence" value="ECO:0007669"/>
    <property type="project" value="UniProtKB-ARBA"/>
</dbReference>
<dbReference type="SUPFAM" id="SSF144232">
    <property type="entry name" value="HIT/MYND zinc finger-like"/>
    <property type="match status" value="1"/>
</dbReference>
<name>A0A834XP21_APHGI</name>
<dbReference type="Proteomes" id="UP000639338">
    <property type="component" value="Unassembled WGS sequence"/>
</dbReference>
<dbReference type="GO" id="GO:0008270">
    <property type="term" value="F:zinc ion binding"/>
    <property type="evidence" value="ECO:0007669"/>
    <property type="project" value="UniProtKB-KW"/>
</dbReference>
<evidence type="ECO:0000256" key="7">
    <source>
        <dbReference type="PROSITE-ProRule" id="PRU00134"/>
    </source>
</evidence>
<evidence type="ECO:0000259" key="8">
    <source>
        <dbReference type="PROSITE" id="PS50280"/>
    </source>
</evidence>
<feature type="domain" description="SET" evidence="8">
    <location>
        <begin position="209"/>
        <end position="497"/>
    </location>
</feature>
<dbReference type="InterPro" id="IPR046341">
    <property type="entry name" value="SET_dom_sf"/>
</dbReference>
<dbReference type="PROSITE" id="PS50865">
    <property type="entry name" value="ZF_MYND_2"/>
    <property type="match status" value="1"/>
</dbReference>
<keyword evidence="3" id="KW-0949">S-adenosyl-L-methionine</keyword>
<dbReference type="InterPro" id="IPR052097">
    <property type="entry name" value="SET-MYND_domain_protein"/>
</dbReference>
<dbReference type="Gene3D" id="2.170.270.10">
    <property type="entry name" value="SET domain"/>
    <property type="match status" value="1"/>
</dbReference>
<dbReference type="Gene3D" id="1.25.40.10">
    <property type="entry name" value="Tetratricopeptide repeat domain"/>
    <property type="match status" value="1"/>
</dbReference>
<dbReference type="InterPro" id="IPR011990">
    <property type="entry name" value="TPR-like_helical_dom_sf"/>
</dbReference>
<dbReference type="PROSITE" id="PS50280">
    <property type="entry name" value="SET"/>
    <property type="match status" value="1"/>
</dbReference>
<dbReference type="GO" id="GO:0032259">
    <property type="term" value="P:methylation"/>
    <property type="evidence" value="ECO:0007669"/>
    <property type="project" value="UniProtKB-KW"/>
</dbReference>
<evidence type="ECO:0000256" key="4">
    <source>
        <dbReference type="ARBA" id="ARBA00022723"/>
    </source>
</evidence>
<keyword evidence="6" id="KW-0862">Zinc</keyword>
<dbReference type="SUPFAM" id="SSF82199">
    <property type="entry name" value="SET domain"/>
    <property type="match status" value="1"/>
</dbReference>
<evidence type="ECO:0000313" key="10">
    <source>
        <dbReference type="EMBL" id="KAF7988261.1"/>
    </source>
</evidence>
<dbReference type="GO" id="GO:0042826">
    <property type="term" value="F:histone deacetylase binding"/>
    <property type="evidence" value="ECO:0007669"/>
    <property type="project" value="TreeGrafter"/>
</dbReference>
<gene>
    <name evidence="10" type="ORF">HCN44_007793</name>
</gene>
<evidence type="ECO:0000256" key="3">
    <source>
        <dbReference type="ARBA" id="ARBA00022691"/>
    </source>
</evidence>
<dbReference type="InterPro" id="IPR001214">
    <property type="entry name" value="SET_dom"/>
</dbReference>
<dbReference type="GO" id="GO:0005737">
    <property type="term" value="C:cytoplasm"/>
    <property type="evidence" value="ECO:0007669"/>
    <property type="project" value="TreeGrafter"/>
</dbReference>
<keyword evidence="1" id="KW-0489">Methyltransferase</keyword>
<dbReference type="Pfam" id="PF00856">
    <property type="entry name" value="SET"/>
    <property type="match status" value="1"/>
</dbReference>
<keyword evidence="2" id="KW-0808">Transferase</keyword>
<protein>
    <recommendedName>
        <fullName evidence="12">SET domain-containing protein</fullName>
    </recommendedName>
</protein>
<dbReference type="SUPFAM" id="SSF48452">
    <property type="entry name" value="TPR-like"/>
    <property type="match status" value="1"/>
</dbReference>
<evidence type="ECO:0008006" key="12">
    <source>
        <dbReference type="Google" id="ProtNLM"/>
    </source>
</evidence>
<dbReference type="OrthoDB" id="5945798at2759"/>
<proteinExistence type="predicted"/>